<dbReference type="Proteomes" id="UP000244496">
    <property type="component" value="Chromosome"/>
</dbReference>
<proteinExistence type="predicted"/>
<dbReference type="SUPFAM" id="SSF52518">
    <property type="entry name" value="Thiamin diphosphate-binding fold (THDP-binding)"/>
    <property type="match status" value="1"/>
</dbReference>
<keyword evidence="2" id="KW-0560">Oxidoreductase</keyword>
<dbReference type="InterPro" id="IPR050642">
    <property type="entry name" value="PDH_E1_Alpha_Subunit"/>
</dbReference>
<dbReference type="GO" id="GO:0004739">
    <property type="term" value="F:pyruvate dehydrogenase (acetyl-transferring) activity"/>
    <property type="evidence" value="ECO:0007669"/>
    <property type="project" value="UniProtKB-EC"/>
</dbReference>
<evidence type="ECO:0000256" key="1">
    <source>
        <dbReference type="ARBA" id="ARBA00001964"/>
    </source>
</evidence>
<sequence length="345" mass="36667">MNAPHLPTNTAALGRYRMMRRIRSFEERVGELFLKGESAGSMLHLSIGEEAVVGMTDAMQAGDTFTTHHRGHGVFLGRGADPKRMMAEIAGKEDGYCRGKGGSMHIADRALGHLGANAIVGGGIPHIVGAGITYRNGGTGQISVAFFGDGAMSQGILYESMNMAALWHLPVIFCCINNQYGMGTRVDRSAGHRDFPARAAAFGLNTARADGADVEAVHDAARTLVQAARDGKPGYLEIDAYRFYGHARMDKSPYRTADEEATGRARDPLSAARTRLSAHGLATDDDLTLIDAEAVTEMDAALSHAIAATPPALSTMFQDVYAPGTPAPRPQAERLTAILSEGARA</sequence>
<keyword evidence="3" id="KW-0786">Thiamine pyrophosphate</keyword>
<evidence type="ECO:0000256" key="3">
    <source>
        <dbReference type="ARBA" id="ARBA00023052"/>
    </source>
</evidence>
<accession>A0A2S0UK28</accession>
<dbReference type="PANTHER" id="PTHR11516">
    <property type="entry name" value="PYRUVATE DEHYDROGENASE E1 COMPONENT, ALPHA SUBUNIT BACTERIAL AND ORGANELLAR"/>
    <property type="match status" value="1"/>
</dbReference>
<protein>
    <submittedName>
        <fullName evidence="7">Dehydrogenase</fullName>
    </submittedName>
</protein>
<evidence type="ECO:0000256" key="4">
    <source>
        <dbReference type="ARBA" id="ARBA00025211"/>
    </source>
</evidence>
<evidence type="ECO:0000313" key="8">
    <source>
        <dbReference type="Proteomes" id="UP000244496"/>
    </source>
</evidence>
<dbReference type="InterPro" id="IPR001017">
    <property type="entry name" value="DH_E1"/>
</dbReference>
<keyword evidence="8" id="KW-1185">Reference proteome</keyword>
<dbReference type="KEGG" id="geh:HYN69_06120"/>
<dbReference type="RefSeq" id="WP_108434974.1">
    <property type="nucleotide sequence ID" value="NZ_CP028918.1"/>
</dbReference>
<comment type="cofactor">
    <cofactor evidence="1">
        <name>thiamine diphosphate</name>
        <dbReference type="ChEBI" id="CHEBI:58937"/>
    </cofactor>
</comment>
<name>A0A2S0UK28_9RHOB</name>
<organism evidence="7 8">
    <name type="scientific">Paragemmobacter aquarius</name>
    <dbReference type="NCBI Taxonomy" id="2169400"/>
    <lineage>
        <taxon>Bacteria</taxon>
        <taxon>Pseudomonadati</taxon>
        <taxon>Pseudomonadota</taxon>
        <taxon>Alphaproteobacteria</taxon>
        <taxon>Rhodobacterales</taxon>
        <taxon>Paracoccaceae</taxon>
        <taxon>Paragemmobacter</taxon>
    </lineage>
</organism>
<evidence type="ECO:0000259" key="6">
    <source>
        <dbReference type="Pfam" id="PF00676"/>
    </source>
</evidence>
<evidence type="ECO:0000256" key="5">
    <source>
        <dbReference type="ARBA" id="ARBA00051231"/>
    </source>
</evidence>
<evidence type="ECO:0000313" key="7">
    <source>
        <dbReference type="EMBL" id="AWB48151.1"/>
    </source>
</evidence>
<dbReference type="InterPro" id="IPR029061">
    <property type="entry name" value="THDP-binding"/>
</dbReference>
<dbReference type="GO" id="GO:0006086">
    <property type="term" value="P:pyruvate decarboxylation to acetyl-CoA"/>
    <property type="evidence" value="ECO:0007669"/>
    <property type="project" value="TreeGrafter"/>
</dbReference>
<dbReference type="AlphaFoldDB" id="A0A2S0UK28"/>
<dbReference type="Pfam" id="PF00676">
    <property type="entry name" value="E1_dh"/>
    <property type="match status" value="1"/>
</dbReference>
<comment type="function">
    <text evidence="4">The pyruvate dehydrogenase complex catalyzes the overall conversion of pyruvate to acetyl-CoA and CO(2). It contains multiple copies of three enzymatic components: pyruvate dehydrogenase (E1), dihydrolipoamide acetyltransferase (E2) and lipoamide dehydrogenase (E3).</text>
</comment>
<dbReference type="Gene3D" id="3.40.50.970">
    <property type="match status" value="1"/>
</dbReference>
<gene>
    <name evidence="7" type="ORF">HYN69_06120</name>
</gene>
<dbReference type="PANTHER" id="PTHR11516:SF60">
    <property type="entry name" value="PYRUVATE DEHYDROGENASE E1 COMPONENT SUBUNIT ALPHA"/>
    <property type="match status" value="1"/>
</dbReference>
<comment type="catalytic activity">
    <reaction evidence="5">
        <text>N(6)-[(R)-lipoyl]-L-lysyl-[protein] + pyruvate + H(+) = N(6)-[(R)-S(8)-acetyldihydrolipoyl]-L-lysyl-[protein] + CO2</text>
        <dbReference type="Rhea" id="RHEA:19189"/>
        <dbReference type="Rhea" id="RHEA-COMP:10474"/>
        <dbReference type="Rhea" id="RHEA-COMP:10478"/>
        <dbReference type="ChEBI" id="CHEBI:15361"/>
        <dbReference type="ChEBI" id="CHEBI:15378"/>
        <dbReference type="ChEBI" id="CHEBI:16526"/>
        <dbReference type="ChEBI" id="CHEBI:83099"/>
        <dbReference type="ChEBI" id="CHEBI:83111"/>
        <dbReference type="EC" id="1.2.4.1"/>
    </reaction>
</comment>
<dbReference type="OrthoDB" id="9766715at2"/>
<dbReference type="EMBL" id="CP028918">
    <property type="protein sequence ID" value="AWB48151.1"/>
    <property type="molecule type" value="Genomic_DNA"/>
</dbReference>
<evidence type="ECO:0000256" key="2">
    <source>
        <dbReference type="ARBA" id="ARBA00023002"/>
    </source>
</evidence>
<feature type="domain" description="Dehydrogenase E1 component" evidence="6">
    <location>
        <begin position="18"/>
        <end position="310"/>
    </location>
</feature>
<dbReference type="CDD" id="cd02000">
    <property type="entry name" value="TPP_E1_PDC_ADC_BCADC"/>
    <property type="match status" value="1"/>
</dbReference>
<reference evidence="7 8" key="1">
    <citation type="submission" date="2018-04" db="EMBL/GenBank/DDBJ databases">
        <title>Genome sequencing of Gemmobacter.</title>
        <authorList>
            <person name="Yi H."/>
            <person name="Baek M.-G."/>
        </authorList>
    </citation>
    <scope>NUCLEOTIDE SEQUENCE [LARGE SCALE GENOMIC DNA]</scope>
    <source>
        <strain evidence="7 8">HYN0069</strain>
    </source>
</reference>